<reference evidence="1" key="1">
    <citation type="submission" date="2021-05" db="EMBL/GenBank/DDBJ databases">
        <authorList>
            <person name="Pan Q."/>
            <person name="Jouanno E."/>
            <person name="Zahm M."/>
            <person name="Klopp C."/>
            <person name="Cabau C."/>
            <person name="Louis A."/>
            <person name="Berthelot C."/>
            <person name="Parey E."/>
            <person name="Roest Crollius H."/>
            <person name="Montfort J."/>
            <person name="Robinson-Rechavi M."/>
            <person name="Bouchez O."/>
            <person name="Lampietro C."/>
            <person name="Lopez Roques C."/>
            <person name="Donnadieu C."/>
            <person name="Postlethwait J."/>
            <person name="Bobe J."/>
            <person name="Dillon D."/>
            <person name="Chandos A."/>
            <person name="von Hippel F."/>
            <person name="Guiguen Y."/>
        </authorList>
    </citation>
    <scope>NUCLEOTIDE SEQUENCE</scope>
    <source>
        <strain evidence="1">YG-Jan2019</strain>
    </source>
</reference>
<evidence type="ECO:0000313" key="2">
    <source>
        <dbReference type="Proteomes" id="UP001157502"/>
    </source>
</evidence>
<name>A0ACC2H261_DALPE</name>
<keyword evidence="2" id="KW-1185">Reference proteome</keyword>
<dbReference type="Proteomes" id="UP001157502">
    <property type="component" value="Chromosome 6"/>
</dbReference>
<comment type="caution">
    <text evidence="1">The sequence shown here is derived from an EMBL/GenBank/DDBJ whole genome shotgun (WGS) entry which is preliminary data.</text>
</comment>
<proteinExistence type="predicted"/>
<evidence type="ECO:0000313" key="1">
    <source>
        <dbReference type="EMBL" id="KAJ8010031.1"/>
    </source>
</evidence>
<dbReference type="EMBL" id="CM055733">
    <property type="protein sequence ID" value="KAJ8010031.1"/>
    <property type="molecule type" value="Genomic_DNA"/>
</dbReference>
<protein>
    <submittedName>
        <fullName evidence="1">Uncharacterized protein</fullName>
    </submittedName>
</protein>
<accession>A0ACC2H261</accession>
<organism evidence="1 2">
    <name type="scientific">Dallia pectoralis</name>
    <name type="common">Alaska blackfish</name>
    <dbReference type="NCBI Taxonomy" id="75939"/>
    <lineage>
        <taxon>Eukaryota</taxon>
        <taxon>Metazoa</taxon>
        <taxon>Chordata</taxon>
        <taxon>Craniata</taxon>
        <taxon>Vertebrata</taxon>
        <taxon>Euteleostomi</taxon>
        <taxon>Actinopterygii</taxon>
        <taxon>Neopterygii</taxon>
        <taxon>Teleostei</taxon>
        <taxon>Protacanthopterygii</taxon>
        <taxon>Esociformes</taxon>
        <taxon>Umbridae</taxon>
        <taxon>Dallia</taxon>
    </lineage>
</organism>
<sequence length="417" mass="44741">MTYRAVVLKDGCVFGHHHFGGVLVCRPRGGCGPPRSGEEDSSSEEERVAGSEARCPSPAPVCCLLCPTGPVKHEGGGYGYVVHRHHPPPPLRSEFVGLVEGAALRMGIPLAPLPPAEEFDSMTGGPWSERVREPEAPCLPALAKYAEAAWREPLKARAPARAYMPFTRVAGRGEAIASTTPRLERALSAHFFPAESQWLDRKPSLPAPKDRFTAQLVDKCFQFGAQSVAAANNLALMAGAISRITMGATSISAKELADISRMSGAILHLNQAHAVCAGGTMATAVVTQRHLWLSLSSLKECQKAALLNAPVLTTGLFGEAVKTATLAFKKVEEDRMLLSRHLPLARASRPDASRKASKPGASAKHRVRRQKLEATAESAAPAPRSESFRPPMRGHSKRPAAPERPGPSAPRKQRKRT</sequence>
<gene>
    <name evidence="1" type="ORF">DPEC_G00070760</name>
</gene>